<feature type="compositionally biased region" description="Low complexity" evidence="5">
    <location>
        <begin position="21"/>
        <end position="44"/>
    </location>
</feature>
<feature type="transmembrane region" description="Helical" evidence="6">
    <location>
        <begin position="459"/>
        <end position="486"/>
    </location>
</feature>
<evidence type="ECO:0000256" key="1">
    <source>
        <dbReference type="ARBA" id="ARBA00004141"/>
    </source>
</evidence>
<feature type="region of interest" description="Disordered" evidence="5">
    <location>
        <begin position="1"/>
        <end position="44"/>
    </location>
</feature>
<keyword evidence="4 6" id="KW-0472">Membrane</keyword>
<dbReference type="OrthoDB" id="296386at2759"/>
<dbReference type="GO" id="GO:0005254">
    <property type="term" value="F:chloride channel activity"/>
    <property type="evidence" value="ECO:0007669"/>
    <property type="project" value="TreeGrafter"/>
</dbReference>
<dbReference type="EMBL" id="LODT01000001">
    <property type="protein sequence ID" value="KYR02672.1"/>
    <property type="molecule type" value="Genomic_DNA"/>
</dbReference>
<gene>
    <name evidence="8" type="ORF">DLAC_00128</name>
</gene>
<evidence type="ECO:0000259" key="7">
    <source>
        <dbReference type="Pfam" id="PF04547"/>
    </source>
</evidence>
<name>A0A152A8X3_TIELA</name>
<feature type="transmembrane region" description="Helical" evidence="6">
    <location>
        <begin position="285"/>
        <end position="305"/>
    </location>
</feature>
<proteinExistence type="predicted"/>
<evidence type="ECO:0000313" key="8">
    <source>
        <dbReference type="EMBL" id="KYR02672.1"/>
    </source>
</evidence>
<dbReference type="Pfam" id="PF04547">
    <property type="entry name" value="Anoctamin"/>
    <property type="match status" value="1"/>
</dbReference>
<comment type="caution">
    <text evidence="8">The sequence shown here is derived from an EMBL/GenBank/DDBJ whole genome shotgun (WGS) entry which is preliminary data.</text>
</comment>
<evidence type="ECO:0000256" key="6">
    <source>
        <dbReference type="SAM" id="Phobius"/>
    </source>
</evidence>
<keyword evidence="3 6" id="KW-1133">Transmembrane helix</keyword>
<reference evidence="8 9" key="1">
    <citation type="submission" date="2015-12" db="EMBL/GenBank/DDBJ databases">
        <title>Dictyostelia acquired genes for synthesis and detection of signals that induce cell-type specialization by lateral gene transfer from prokaryotes.</title>
        <authorList>
            <person name="Gloeckner G."/>
            <person name="Schaap P."/>
        </authorList>
    </citation>
    <scope>NUCLEOTIDE SEQUENCE [LARGE SCALE GENOMIC DNA]</scope>
    <source>
        <strain evidence="8 9">TK</strain>
    </source>
</reference>
<feature type="transmembrane region" description="Helical" evidence="6">
    <location>
        <begin position="507"/>
        <end position="527"/>
    </location>
</feature>
<dbReference type="PANTHER" id="PTHR12308:SF80">
    <property type="entry name" value="DUF590 FAMILY PROTEIN"/>
    <property type="match status" value="1"/>
</dbReference>
<dbReference type="InParanoid" id="A0A152A8X3"/>
<dbReference type="AlphaFoldDB" id="A0A152A8X3"/>
<dbReference type="OMA" id="YRQFIVY"/>
<dbReference type="GO" id="GO:0016020">
    <property type="term" value="C:membrane"/>
    <property type="evidence" value="ECO:0007669"/>
    <property type="project" value="UniProtKB-SubCell"/>
</dbReference>
<organism evidence="8 9">
    <name type="scientific">Tieghemostelium lacteum</name>
    <name type="common">Slime mold</name>
    <name type="synonym">Dictyostelium lacteum</name>
    <dbReference type="NCBI Taxonomy" id="361077"/>
    <lineage>
        <taxon>Eukaryota</taxon>
        <taxon>Amoebozoa</taxon>
        <taxon>Evosea</taxon>
        <taxon>Eumycetozoa</taxon>
        <taxon>Dictyostelia</taxon>
        <taxon>Dictyosteliales</taxon>
        <taxon>Raperosteliaceae</taxon>
        <taxon>Tieghemostelium</taxon>
    </lineage>
</organism>
<evidence type="ECO:0000256" key="4">
    <source>
        <dbReference type="ARBA" id="ARBA00023136"/>
    </source>
</evidence>
<feature type="transmembrane region" description="Helical" evidence="6">
    <location>
        <begin position="359"/>
        <end position="376"/>
    </location>
</feature>
<keyword evidence="9" id="KW-1185">Reference proteome</keyword>
<keyword evidence="2 6" id="KW-0812">Transmembrane</keyword>
<evidence type="ECO:0000256" key="2">
    <source>
        <dbReference type="ARBA" id="ARBA00022692"/>
    </source>
</evidence>
<feature type="transmembrane region" description="Helical" evidence="6">
    <location>
        <begin position="311"/>
        <end position="338"/>
    </location>
</feature>
<dbReference type="Proteomes" id="UP000076078">
    <property type="component" value="Unassembled WGS sequence"/>
</dbReference>
<protein>
    <submittedName>
        <fullName evidence="8">DUF590 family protein</fullName>
    </submittedName>
</protein>
<dbReference type="InterPro" id="IPR049452">
    <property type="entry name" value="Anoctamin_TM"/>
</dbReference>
<accession>A0A152A8X3</accession>
<dbReference type="InterPro" id="IPR007632">
    <property type="entry name" value="Anoctamin"/>
</dbReference>
<evidence type="ECO:0000256" key="5">
    <source>
        <dbReference type="SAM" id="MobiDB-lite"/>
    </source>
</evidence>
<feature type="transmembrane region" description="Helical" evidence="6">
    <location>
        <begin position="223"/>
        <end position="244"/>
    </location>
</feature>
<feature type="transmembrane region" description="Helical" evidence="6">
    <location>
        <begin position="159"/>
        <end position="185"/>
    </location>
</feature>
<evidence type="ECO:0000313" key="9">
    <source>
        <dbReference type="Proteomes" id="UP000076078"/>
    </source>
</evidence>
<feature type="domain" description="Anoctamin transmembrane" evidence="7">
    <location>
        <begin position="151"/>
        <end position="523"/>
    </location>
</feature>
<dbReference type="PANTHER" id="PTHR12308">
    <property type="entry name" value="ANOCTAMIN"/>
    <property type="match status" value="1"/>
</dbReference>
<sequence>MSDRNSIPLEFYNPQNDEEQQQQQQQFQQQDPEGFQPPQQGQHQQVQFNVNSNNYQPGGVITEEDLDLIPIDNHLSYAQMTIKQRILEDFLGYSVREKKAKVPEGFQVSYTKNGTPYLQSIVLEKREIDDIKAAEEHTKFVLPLTCNIQEIEEHYGTGIYMYFNFILFCIGINFVLLALVLVNLVPHFYYGVKNDSFKDFSNRDLLLIAFNIQSYYREEVRPYYFYSTIACVVLSFIMGPLYSWKINRYFKKYKLHDYEDGYEGDDIIHKNTNVSHGSRIFRFTVSYIVFCLLLGASAVASVFILKFVNNYIFLTNILTTSLVSAIVLRVINVIYEFLCSYLTMFERHRNWTNFRNHNTLKLFVFKIINVIILYILRDEVFSKYTQETILNGCPLVEVGSQFLFILVLDLTLQNVWEIIYALMLDKIGRAMEKRGKKSTDSYKPDFDLSDEYLEVLYRQFIICLGIPIYPFVTVFGIVCNLVEYYVDRFKLFRICKKPARLQGSMKKFLSFYLLIVAVVAVVTYPYGSGWVLIQLGLETGKLHNNCDYLFTNTIPL</sequence>
<evidence type="ECO:0000256" key="3">
    <source>
        <dbReference type="ARBA" id="ARBA00022989"/>
    </source>
</evidence>
<comment type="subcellular location">
    <subcellularLocation>
        <location evidence="1">Membrane</location>
        <topology evidence="1">Multi-pass membrane protein</topology>
    </subcellularLocation>
</comment>